<sequence>MVGYNHQQLNWCEGHTLRMNIFGDKRAEARVAAAEALARQRLEEANYLDSQNESAVTEPTPQQLIDAYIDVAMNNKGHVYGLGSTQHVDVAANESAGASLRRNMDVEMRMTDMEGHVGELSNECADMKKAMAVLLLINGVDPVTLQQVPRACSSESADDPTQLPPPKLFTFRVKVFSFKVS</sequence>
<evidence type="ECO:0000313" key="2">
    <source>
        <dbReference type="Proteomes" id="UP000836841"/>
    </source>
</evidence>
<dbReference type="Proteomes" id="UP000836841">
    <property type="component" value="Chromosome 7"/>
</dbReference>
<proteinExistence type="predicted"/>
<accession>A0AAU9T9D1</accession>
<keyword evidence="2" id="KW-1185">Reference proteome</keyword>
<reference evidence="1 2" key="1">
    <citation type="submission" date="2022-03" db="EMBL/GenBank/DDBJ databases">
        <authorList>
            <person name="Nunn A."/>
            <person name="Chopra R."/>
            <person name="Nunn A."/>
            <person name="Contreras Garrido A."/>
        </authorList>
    </citation>
    <scope>NUCLEOTIDE SEQUENCE [LARGE SCALE GENOMIC DNA]</scope>
</reference>
<protein>
    <submittedName>
        <fullName evidence="1">Uncharacterized protein</fullName>
    </submittedName>
</protein>
<evidence type="ECO:0000313" key="1">
    <source>
        <dbReference type="EMBL" id="CAH2079277.1"/>
    </source>
</evidence>
<gene>
    <name evidence="1" type="ORF">TAV2_LOCUS22567</name>
</gene>
<organism evidence="1 2">
    <name type="scientific">Thlaspi arvense</name>
    <name type="common">Field penny-cress</name>
    <dbReference type="NCBI Taxonomy" id="13288"/>
    <lineage>
        <taxon>Eukaryota</taxon>
        <taxon>Viridiplantae</taxon>
        <taxon>Streptophyta</taxon>
        <taxon>Embryophyta</taxon>
        <taxon>Tracheophyta</taxon>
        <taxon>Spermatophyta</taxon>
        <taxon>Magnoliopsida</taxon>
        <taxon>eudicotyledons</taxon>
        <taxon>Gunneridae</taxon>
        <taxon>Pentapetalae</taxon>
        <taxon>rosids</taxon>
        <taxon>malvids</taxon>
        <taxon>Brassicales</taxon>
        <taxon>Brassicaceae</taxon>
        <taxon>Thlaspideae</taxon>
        <taxon>Thlaspi</taxon>
    </lineage>
</organism>
<name>A0AAU9T9D1_THLAR</name>
<dbReference type="AlphaFoldDB" id="A0AAU9T9D1"/>
<dbReference type="EMBL" id="OU466863">
    <property type="protein sequence ID" value="CAH2079277.1"/>
    <property type="molecule type" value="Genomic_DNA"/>
</dbReference>